<evidence type="ECO:0000256" key="1">
    <source>
        <dbReference type="ARBA" id="ARBA00001946"/>
    </source>
</evidence>
<dbReference type="GO" id="GO:0019213">
    <property type="term" value="F:deacetylase activity"/>
    <property type="evidence" value="ECO:0007669"/>
    <property type="project" value="TreeGrafter"/>
</dbReference>
<keyword evidence="2" id="KW-0479">Metal-binding</keyword>
<keyword evidence="7" id="KW-1185">Reference proteome</keyword>
<accession>A0A9X1IKT5</accession>
<dbReference type="EMBL" id="JAJAQI010000100">
    <property type="protein sequence ID" value="MCB4825453.1"/>
    <property type="molecule type" value="Genomic_DNA"/>
</dbReference>
<dbReference type="PANTHER" id="PTHR31609">
    <property type="entry name" value="YDJC DEACETYLASE FAMILY MEMBER"/>
    <property type="match status" value="1"/>
</dbReference>
<name>A0A9X1IKT5_9PROT</name>
<dbReference type="InterPro" id="IPR011330">
    <property type="entry name" value="Glyco_hydro/deAcase_b/a-brl"/>
</dbReference>
<dbReference type="Gene3D" id="3.20.20.370">
    <property type="entry name" value="Glycoside hydrolase/deacetylase"/>
    <property type="match status" value="1"/>
</dbReference>
<dbReference type="Proteomes" id="UP001139311">
    <property type="component" value="Unassembled WGS sequence"/>
</dbReference>
<gene>
    <name evidence="6" type="ORF">LHA35_27465</name>
</gene>
<reference evidence="6" key="1">
    <citation type="submission" date="2021-10" db="EMBL/GenBank/DDBJ databases">
        <title>Roseicella aerolatum sp. nov., isolated from aerosols of e-waste dismantling site.</title>
        <authorList>
            <person name="Qin T."/>
        </authorList>
    </citation>
    <scope>NUCLEOTIDE SEQUENCE</scope>
    <source>
        <strain evidence="6">GB24</strain>
    </source>
</reference>
<protein>
    <submittedName>
        <fullName evidence="6">ChbG/HpnK family deacetylase</fullName>
    </submittedName>
</protein>
<dbReference type="GO" id="GO:0046872">
    <property type="term" value="F:metal ion binding"/>
    <property type="evidence" value="ECO:0007669"/>
    <property type="project" value="UniProtKB-KW"/>
</dbReference>
<organism evidence="6 7">
    <name type="scientific">Roseicella aerolata</name>
    <dbReference type="NCBI Taxonomy" id="2883479"/>
    <lineage>
        <taxon>Bacteria</taxon>
        <taxon>Pseudomonadati</taxon>
        <taxon>Pseudomonadota</taxon>
        <taxon>Alphaproteobacteria</taxon>
        <taxon>Acetobacterales</taxon>
        <taxon>Roseomonadaceae</taxon>
        <taxon>Roseicella</taxon>
    </lineage>
</organism>
<dbReference type="PANTHER" id="PTHR31609:SF1">
    <property type="entry name" value="CARBOHYDRATE DEACETYLASE"/>
    <property type="match status" value="1"/>
</dbReference>
<dbReference type="AlphaFoldDB" id="A0A9X1IKT5"/>
<evidence type="ECO:0000256" key="4">
    <source>
        <dbReference type="ARBA" id="ARBA00022842"/>
    </source>
</evidence>
<evidence type="ECO:0000256" key="2">
    <source>
        <dbReference type="ARBA" id="ARBA00022723"/>
    </source>
</evidence>
<dbReference type="GO" id="GO:0016787">
    <property type="term" value="F:hydrolase activity"/>
    <property type="evidence" value="ECO:0007669"/>
    <property type="project" value="UniProtKB-KW"/>
</dbReference>
<proteinExistence type="predicted"/>
<evidence type="ECO:0000256" key="5">
    <source>
        <dbReference type="ARBA" id="ARBA00023277"/>
    </source>
</evidence>
<keyword evidence="3" id="KW-0378">Hydrolase</keyword>
<comment type="caution">
    <text evidence="6">The sequence shown here is derived from an EMBL/GenBank/DDBJ whole genome shotgun (WGS) entry which is preliminary data.</text>
</comment>
<dbReference type="RefSeq" id="WP_226614373.1">
    <property type="nucleotide sequence ID" value="NZ_JAJAQI010000100.1"/>
</dbReference>
<dbReference type="Pfam" id="PF04794">
    <property type="entry name" value="YdjC"/>
    <property type="match status" value="1"/>
</dbReference>
<dbReference type="SUPFAM" id="SSF88713">
    <property type="entry name" value="Glycoside hydrolase/deacetylase"/>
    <property type="match status" value="1"/>
</dbReference>
<comment type="cofactor">
    <cofactor evidence="1">
        <name>Mg(2+)</name>
        <dbReference type="ChEBI" id="CHEBI:18420"/>
    </cofactor>
</comment>
<sequence length="287" mass="30525">MGFRPLVLCADDYGLTEGVSRGILALAERGRISATGAMANMPGWPRLAAPLRALGHGIIGVGLHLNLTTGAPLGAMPGLAPAGAFPRLGALLRQVLPVRGATRAAMEGELAAEIARQLDAFEQAHGAMPDFVDGHQHVHALPVVRQVLLRLLSQRYPAGRRRPWLRDPSDGLAAILRRGVSADKAVIVALLSAGFRRDARSASFDTNEGFSGFSPLQAATPAARVLERALLRLGPRPLIMCHPGHVDAALRALDPAVESRPLELAYLASADFGELLAKHRIRLVPRP</sequence>
<evidence type="ECO:0000313" key="6">
    <source>
        <dbReference type="EMBL" id="MCB4825453.1"/>
    </source>
</evidence>
<dbReference type="InterPro" id="IPR006879">
    <property type="entry name" value="YdjC-like"/>
</dbReference>
<keyword evidence="4" id="KW-0460">Magnesium</keyword>
<dbReference type="CDD" id="cd10807">
    <property type="entry name" value="YdjC_like_3"/>
    <property type="match status" value="1"/>
</dbReference>
<evidence type="ECO:0000256" key="3">
    <source>
        <dbReference type="ARBA" id="ARBA00022801"/>
    </source>
</evidence>
<keyword evidence="5" id="KW-0119">Carbohydrate metabolism</keyword>
<evidence type="ECO:0000313" key="7">
    <source>
        <dbReference type="Proteomes" id="UP001139311"/>
    </source>
</evidence>
<dbReference type="GO" id="GO:0005975">
    <property type="term" value="P:carbohydrate metabolic process"/>
    <property type="evidence" value="ECO:0007669"/>
    <property type="project" value="InterPro"/>
</dbReference>